<feature type="compositionally biased region" description="Low complexity" evidence="1">
    <location>
        <begin position="89"/>
        <end position="104"/>
    </location>
</feature>
<protein>
    <submittedName>
        <fullName evidence="2">DEAD-box ATP-dependent RNA helicase, putative</fullName>
    </submittedName>
</protein>
<evidence type="ECO:0000256" key="1">
    <source>
        <dbReference type="SAM" id="MobiDB-lite"/>
    </source>
</evidence>
<feature type="compositionally biased region" description="Basic residues" evidence="1">
    <location>
        <begin position="169"/>
        <end position="186"/>
    </location>
</feature>
<dbReference type="EMBL" id="BKCJ010000005">
    <property type="protein sequence ID" value="GEU28391.1"/>
    <property type="molecule type" value="Genomic_DNA"/>
</dbReference>
<sequence>MRWPVSMDRHRPGGPGFSGLPAAPCDCAAPSARLPSPAYGPPPADTWPARFRHWARYVGFMSACLGVGWSRGRYGAGGAALPQRRRPAARAAPARRATPAADGANPGRMRHRPHRPAFAAWLYRRAAARRTPPVSIADRQWRGQRRRRRPTQTRMQRRDAARAAAGCRRPSRGRPGSWRRRGRRGWRPAPAGRSRRSPRRPATPRAWRTVSVQRAAPGRPGRCWTAPRGRAGSRLLPPGCSRSASQQRSGRRGTSWQLDLRIALERPFAVDFIDQLLHPPQAAFHFVAQRAQIGRGFLGVGAHGLRLHQHRVHFFQAVAGVGQQAVELDDGGLGVGHHALRAEDLLVGVADQAIGLGGQRIHGDQQLVGAFGELLCALVVAGDQAHGAGRAIELARHALDIGQAGGQRGIFRRQVVKVLQQVARGRQQARNFGTRIADQQRARGAIGQRRIGGDAGVGAQLGAAHQAPFERKNAGRAQPVGVVLRHVDQHARLAFLAQFDGAHAPDGKAGKRDVHAHHHAFGVVRFQDQALRGFERAARVHQDHGKQAHHVGQSVRDLGAQAAAIIKGGGHRYQAHGKTEKHDLEHQDQRDGRIEYLAHGARVAGQRIGRKAVHRQVGEDQRGHAAHGRQHPHGEDAGGHAREKIGAQFLQRVAGAGLAALGEFQPGGQGGAQRHEGGRAQRYEFEREHAHQQVERIAAEAIALRRGHHDADQHQAHQRRQHAKPGQVGQRVAHQVVGHDAAVIAAVRGGHGRHGEHHHGKIEQPPPAQYPRDRAPVQAEKKVGWCGQGVHLGILALAPHARAYGWQIAVHHQPHVVMVHPFGPHAHQARVAVGHVAGQFGHAHALARRFQQHQAAIDFDGHARVGDRFEADLVAVARRHAVLVDHDIVSRQPRTGDRHAALFQVRRRCVQSHAALDQVARDQVRAGGLERAHRQVGLAPREAGDFGAGTEHDADFRVRRVQAAHGVQHEVRGHGVGRGHAHDAGQAVVDALHLALELQRCRFHRLGGGDGQFAGRRGQVAGWRAQEQARAQRVLERIEAPAHGRLVDAQLAGGRAQRALAINGQKDAGVIPIHGAHSLTCIFASECRCYAYLLHHASCLRCRHTHKDQHDFQTTLCRRPRAPASAAAGVDDTGHRLRDGDDRRHRRQHGAHRHFGQPGGAAGRPGMGGRRLYIDVCRAADGGRRAGRPFRSQDRLPAGLERVHRRFDPVRAGAGRPRADCCAPAAGCGRRAVHAQFTEPAHPCVRRSGQAHAHAGHLVGHRGLFVGGGAPGRRFAGPRIRLAQRVLGERADRPGRHRAHPHRGAGDAGAPARPVAVQPCAGRGAAGGTEFCADRRSGAWLDVSVRAGSNAGRPDRGRVAAVRIEPVPAGARRRCAANGYPADPDDGRFRHWQPDVRPHFGPGRTASAHAVRVVGGVGGVDDHAAGHWSRYAVLAADAGHPRHERGGPGRRGGHGRRAAHGARVDCAPAVGVRPDCQRLRGSAVPGVPLRQDRHPVQVGEMLDVGAAHHGAVGIHQLAQHGRRLQAGHGGQVHRAFGMSLAGQYAARRGAQREHVARVDQVVRFGVGRDGGADGGHAVRSRDAGGHAVARFDRHRERRAIAAAVIERHGRQLQGAHLVGGKAQAYDAAAFADQGGHGGHGEFFGGDDQVRFVFAVEVVEQDHRHAGAHGLQRGGNAAFEVVGNEGIHGPRYDRLGYYGLWVKHVERSSHRRKTRQGKQIRAAARADGLGQGMAAIPHIFFHPDYTVGPGVAPGLLTPGENTARALAGYDRCRSYRRWGIAPRPEDVVGACRTADARGF</sequence>
<feature type="compositionally biased region" description="Basic residues" evidence="1">
    <location>
        <begin position="750"/>
        <end position="760"/>
    </location>
</feature>
<dbReference type="GO" id="GO:0004386">
    <property type="term" value="F:helicase activity"/>
    <property type="evidence" value="ECO:0007669"/>
    <property type="project" value="UniProtKB-KW"/>
</dbReference>
<accession>A0A699GFX6</accession>
<feature type="compositionally biased region" description="Basic residues" evidence="1">
    <location>
        <begin position="142"/>
        <end position="151"/>
    </location>
</feature>
<feature type="region of interest" description="Disordered" evidence="1">
    <location>
        <begin position="750"/>
        <end position="772"/>
    </location>
</feature>
<comment type="caution">
    <text evidence="2">The sequence shown here is derived from an EMBL/GenBank/DDBJ whole genome shotgun (WGS) entry which is preliminary data.</text>
</comment>
<feature type="region of interest" description="Disordered" evidence="1">
    <location>
        <begin position="133"/>
        <end position="252"/>
    </location>
</feature>
<feature type="region of interest" description="Disordered" evidence="1">
    <location>
        <begin position="1123"/>
        <end position="1164"/>
    </location>
</feature>
<organism evidence="2">
    <name type="scientific">Tanacetum cinerariifolium</name>
    <name type="common">Dalmatian daisy</name>
    <name type="synonym">Chrysanthemum cinerariifolium</name>
    <dbReference type="NCBI Taxonomy" id="118510"/>
    <lineage>
        <taxon>Eukaryota</taxon>
        <taxon>Viridiplantae</taxon>
        <taxon>Streptophyta</taxon>
        <taxon>Embryophyta</taxon>
        <taxon>Tracheophyta</taxon>
        <taxon>Spermatophyta</taxon>
        <taxon>Magnoliopsida</taxon>
        <taxon>eudicotyledons</taxon>
        <taxon>Gunneridae</taxon>
        <taxon>Pentapetalae</taxon>
        <taxon>asterids</taxon>
        <taxon>campanulids</taxon>
        <taxon>Asterales</taxon>
        <taxon>Asteraceae</taxon>
        <taxon>Asteroideae</taxon>
        <taxon>Anthemideae</taxon>
        <taxon>Anthemidinae</taxon>
        <taxon>Tanacetum</taxon>
    </lineage>
</organism>
<proteinExistence type="predicted"/>
<feature type="region of interest" description="Disordered" evidence="1">
    <location>
        <begin position="1291"/>
        <end position="1313"/>
    </location>
</feature>
<feature type="compositionally biased region" description="Basic residues" evidence="1">
    <location>
        <begin position="1144"/>
        <end position="1155"/>
    </location>
</feature>
<feature type="region of interest" description="Disordered" evidence="1">
    <location>
        <begin position="706"/>
        <end position="727"/>
    </location>
</feature>
<feature type="compositionally biased region" description="Basic and acidic residues" evidence="1">
    <location>
        <begin position="1132"/>
        <end position="1143"/>
    </location>
</feature>
<keyword evidence="2" id="KW-0547">Nucleotide-binding</keyword>
<keyword evidence="2" id="KW-0067">ATP-binding</keyword>
<feature type="region of interest" description="Disordered" evidence="1">
    <location>
        <begin position="76"/>
        <end position="113"/>
    </location>
</feature>
<keyword evidence="2" id="KW-0378">Hydrolase</keyword>
<evidence type="ECO:0000313" key="2">
    <source>
        <dbReference type="EMBL" id="GEU28391.1"/>
    </source>
</evidence>
<keyword evidence="2" id="KW-0347">Helicase</keyword>
<name>A0A699GFX6_TANCI</name>
<feature type="region of interest" description="Disordered" evidence="1">
    <location>
        <begin position="612"/>
        <end position="639"/>
    </location>
</feature>
<gene>
    <name evidence="2" type="ORF">Tci_000369</name>
</gene>
<reference evidence="2" key="1">
    <citation type="journal article" date="2019" name="Sci. Rep.">
        <title>Draft genome of Tanacetum cinerariifolium, the natural source of mosquito coil.</title>
        <authorList>
            <person name="Yamashiro T."/>
            <person name="Shiraishi A."/>
            <person name="Satake H."/>
            <person name="Nakayama K."/>
        </authorList>
    </citation>
    <scope>NUCLEOTIDE SEQUENCE</scope>
</reference>